<dbReference type="EMBL" id="AP017928">
    <property type="protein sequence ID" value="BBA32876.1"/>
    <property type="molecule type" value="Genomic_DNA"/>
</dbReference>
<dbReference type="AlphaFoldDB" id="A0A250KMV8"/>
<dbReference type="Proteomes" id="UP000266313">
    <property type="component" value="Chromosome"/>
</dbReference>
<accession>A0A250KMV8</accession>
<reference evidence="1 2" key="1">
    <citation type="submission" date="2016-12" db="EMBL/GenBank/DDBJ databases">
        <title>Genome sequencing of Methylocaldum marinum.</title>
        <authorList>
            <person name="Takeuchi M."/>
            <person name="Kamagata Y."/>
            <person name="Hiraoka S."/>
            <person name="Oshima K."/>
            <person name="Hattori M."/>
            <person name="Iwasaki W."/>
        </authorList>
    </citation>
    <scope>NUCLEOTIDE SEQUENCE [LARGE SCALE GENOMIC DNA]</scope>
    <source>
        <strain evidence="1 2">S8</strain>
    </source>
</reference>
<evidence type="ECO:0000313" key="2">
    <source>
        <dbReference type="Proteomes" id="UP000266313"/>
    </source>
</evidence>
<dbReference type="KEGG" id="mmai:sS8_0911"/>
<proteinExistence type="predicted"/>
<evidence type="ECO:0000313" key="1">
    <source>
        <dbReference type="EMBL" id="BBA32876.1"/>
    </source>
</evidence>
<protein>
    <submittedName>
        <fullName evidence="1">Uncharacterized protein</fullName>
    </submittedName>
</protein>
<keyword evidence="2" id="KW-1185">Reference proteome</keyword>
<sequence length="127" mass="14243">MCGRPDSGGGFLLIVFRFTELIDDGDSILKPHSSYHIRHEAVLQEHHLIPAGIGVIGIRRYLLSVRPGRKPGVPAREWVYYPESFEPLRMLGGRSGPNPLLHYQNDTNGGPIRLTDSTGEIQWARPF</sequence>
<gene>
    <name evidence="1" type="ORF">sS8_0911</name>
</gene>
<organism evidence="1 2">
    <name type="scientific">Methylocaldum marinum</name>
    <dbReference type="NCBI Taxonomy" id="1432792"/>
    <lineage>
        <taxon>Bacteria</taxon>
        <taxon>Pseudomonadati</taxon>
        <taxon>Pseudomonadota</taxon>
        <taxon>Gammaproteobacteria</taxon>
        <taxon>Methylococcales</taxon>
        <taxon>Methylococcaceae</taxon>
        <taxon>Methylocaldum</taxon>
    </lineage>
</organism>
<name>A0A250KMV8_9GAMM</name>